<keyword evidence="2" id="KW-1185">Reference proteome</keyword>
<evidence type="ECO:0000313" key="2">
    <source>
        <dbReference type="Proteomes" id="UP000472272"/>
    </source>
</evidence>
<dbReference type="AlphaFoldDB" id="A0A670IKD1"/>
<evidence type="ECO:0000313" key="1">
    <source>
        <dbReference type="Ensembl" id="ENSPMRP00000012470.1"/>
    </source>
</evidence>
<name>A0A670IKD1_PODMU</name>
<dbReference type="Ensembl" id="ENSPMRT00000013315.1">
    <property type="protein sequence ID" value="ENSPMRP00000012470.1"/>
    <property type="gene ID" value="ENSPMRG00000008343.1"/>
</dbReference>
<sequence length="91" mass="10305">MGNQWPSKCCWIQIPISPDIRRPGFKYNHKAPKVFLSWSSIPSLPCEVLALHYNCLPAREETCKGMPWTLRISAFLLSVGRCDGIQLIMSA</sequence>
<accession>A0A670IKD1</accession>
<reference evidence="1" key="2">
    <citation type="submission" date="2025-08" db="UniProtKB">
        <authorList>
            <consortium name="Ensembl"/>
        </authorList>
    </citation>
    <scope>IDENTIFICATION</scope>
</reference>
<proteinExistence type="predicted"/>
<dbReference type="Proteomes" id="UP000472272">
    <property type="component" value="Chromosome 7"/>
</dbReference>
<reference evidence="1 2" key="1">
    <citation type="journal article" date="2019" name="Proc. Natl. Acad. Sci. U.S.A.">
        <title>Regulatory changes in pterin and carotenoid genes underlie balanced color polymorphisms in the wall lizard.</title>
        <authorList>
            <person name="Andrade P."/>
            <person name="Pinho C."/>
            <person name="Perez I de Lanuza G."/>
            <person name="Afonso S."/>
            <person name="Brejcha J."/>
            <person name="Rubin C.J."/>
            <person name="Wallerman O."/>
            <person name="Pereira P."/>
            <person name="Sabatino S.J."/>
            <person name="Bellati A."/>
            <person name="Pellitteri-Rosa D."/>
            <person name="Bosakova Z."/>
            <person name="Bunikis I."/>
            <person name="Carretero M.A."/>
            <person name="Feiner N."/>
            <person name="Marsik P."/>
            <person name="Pauperio F."/>
            <person name="Salvi D."/>
            <person name="Soler L."/>
            <person name="While G.M."/>
            <person name="Uller T."/>
            <person name="Font E."/>
            <person name="Andersson L."/>
            <person name="Carneiro M."/>
        </authorList>
    </citation>
    <scope>NUCLEOTIDE SEQUENCE</scope>
</reference>
<organism evidence="1 2">
    <name type="scientific">Podarcis muralis</name>
    <name type="common">Wall lizard</name>
    <name type="synonym">Lacerta muralis</name>
    <dbReference type="NCBI Taxonomy" id="64176"/>
    <lineage>
        <taxon>Eukaryota</taxon>
        <taxon>Metazoa</taxon>
        <taxon>Chordata</taxon>
        <taxon>Craniata</taxon>
        <taxon>Vertebrata</taxon>
        <taxon>Euteleostomi</taxon>
        <taxon>Lepidosauria</taxon>
        <taxon>Squamata</taxon>
        <taxon>Bifurcata</taxon>
        <taxon>Unidentata</taxon>
        <taxon>Episquamata</taxon>
        <taxon>Laterata</taxon>
        <taxon>Lacertibaenia</taxon>
        <taxon>Lacertidae</taxon>
        <taxon>Podarcis</taxon>
    </lineage>
</organism>
<reference evidence="1" key="3">
    <citation type="submission" date="2025-09" db="UniProtKB">
        <authorList>
            <consortium name="Ensembl"/>
        </authorList>
    </citation>
    <scope>IDENTIFICATION</scope>
</reference>
<protein>
    <submittedName>
        <fullName evidence="1">Uncharacterized protein</fullName>
    </submittedName>
</protein>